<comment type="caution">
    <text evidence="2">The sequence shown here is derived from an EMBL/GenBank/DDBJ whole genome shotgun (WGS) entry which is preliminary data.</text>
</comment>
<dbReference type="Proteomes" id="UP001557470">
    <property type="component" value="Unassembled WGS sequence"/>
</dbReference>
<reference evidence="2 3" key="1">
    <citation type="submission" date="2024-06" db="EMBL/GenBank/DDBJ databases">
        <authorList>
            <person name="Pan Q."/>
            <person name="Wen M."/>
            <person name="Jouanno E."/>
            <person name="Zahm M."/>
            <person name="Klopp C."/>
            <person name="Cabau C."/>
            <person name="Louis A."/>
            <person name="Berthelot C."/>
            <person name="Parey E."/>
            <person name="Roest Crollius H."/>
            <person name="Montfort J."/>
            <person name="Robinson-Rechavi M."/>
            <person name="Bouchez O."/>
            <person name="Lampietro C."/>
            <person name="Lopez Roques C."/>
            <person name="Donnadieu C."/>
            <person name="Postlethwait J."/>
            <person name="Bobe J."/>
            <person name="Verreycken H."/>
            <person name="Guiguen Y."/>
        </authorList>
    </citation>
    <scope>NUCLEOTIDE SEQUENCE [LARGE SCALE GENOMIC DNA]</scope>
    <source>
        <strain evidence="2">Up_M1</strain>
        <tissue evidence="2">Testis</tissue>
    </source>
</reference>
<feature type="region of interest" description="Disordered" evidence="1">
    <location>
        <begin position="1"/>
        <end position="69"/>
    </location>
</feature>
<dbReference type="EMBL" id="JAGEUA010000001">
    <property type="protein sequence ID" value="KAL1021442.1"/>
    <property type="molecule type" value="Genomic_DNA"/>
</dbReference>
<evidence type="ECO:0000313" key="3">
    <source>
        <dbReference type="Proteomes" id="UP001557470"/>
    </source>
</evidence>
<sequence length="202" mass="23607">MHWENAQELDRRRIQKGEVGQLQALLPSPRLSPGNTRAEEGYNQQGKDGMLGRQDADHWSPFPPKPPPIHAEIQEEVEEESTAKLESLHCHLDHKNLQGGKQDKETTTWWRQAKALSVEQERELVNMVIAHNVISLREIQRRVIEDNHQFRGINAIRLSTIDHILRKHSFRMKQAYPFERNSNVCNMFNEYLRLKAGLFSMR</sequence>
<gene>
    <name evidence="2" type="ORF">UPYG_G00013310</name>
</gene>
<proteinExistence type="predicted"/>
<accession>A0ABD0Y871</accession>
<feature type="compositionally biased region" description="Basic and acidic residues" evidence="1">
    <location>
        <begin position="1"/>
        <end position="16"/>
    </location>
</feature>
<dbReference type="AlphaFoldDB" id="A0ABD0Y871"/>
<keyword evidence="3" id="KW-1185">Reference proteome</keyword>
<organism evidence="2 3">
    <name type="scientific">Umbra pygmaea</name>
    <name type="common">Eastern mudminnow</name>
    <dbReference type="NCBI Taxonomy" id="75934"/>
    <lineage>
        <taxon>Eukaryota</taxon>
        <taxon>Metazoa</taxon>
        <taxon>Chordata</taxon>
        <taxon>Craniata</taxon>
        <taxon>Vertebrata</taxon>
        <taxon>Euteleostomi</taxon>
        <taxon>Actinopterygii</taxon>
        <taxon>Neopterygii</taxon>
        <taxon>Teleostei</taxon>
        <taxon>Protacanthopterygii</taxon>
        <taxon>Esociformes</taxon>
        <taxon>Umbridae</taxon>
        <taxon>Umbra</taxon>
    </lineage>
</organism>
<name>A0ABD0Y871_UMBPY</name>
<evidence type="ECO:0000256" key="1">
    <source>
        <dbReference type="SAM" id="MobiDB-lite"/>
    </source>
</evidence>
<evidence type="ECO:0000313" key="2">
    <source>
        <dbReference type="EMBL" id="KAL1021442.1"/>
    </source>
</evidence>
<protein>
    <submittedName>
        <fullName evidence="2">Uncharacterized protein</fullName>
    </submittedName>
</protein>